<dbReference type="GO" id="GO:0005829">
    <property type="term" value="C:cytosol"/>
    <property type="evidence" value="ECO:0007669"/>
    <property type="project" value="TreeGrafter"/>
</dbReference>
<keyword evidence="3" id="KW-0805">Transcription regulation</keyword>
<evidence type="ECO:0000256" key="5">
    <source>
        <dbReference type="ARBA" id="ARBA00023163"/>
    </source>
</evidence>
<gene>
    <name evidence="10" type="ORF">BHK69_02230</name>
</gene>
<dbReference type="Pfam" id="PF00072">
    <property type="entry name" value="Response_reg"/>
    <property type="match status" value="1"/>
</dbReference>
<dbReference type="Gene3D" id="6.10.250.690">
    <property type="match status" value="1"/>
</dbReference>
<evidence type="ECO:0000313" key="11">
    <source>
        <dbReference type="Proteomes" id="UP000094969"/>
    </source>
</evidence>
<dbReference type="PANTHER" id="PTHR48111">
    <property type="entry name" value="REGULATOR OF RPOS"/>
    <property type="match status" value="1"/>
</dbReference>
<evidence type="ECO:0000256" key="2">
    <source>
        <dbReference type="ARBA" id="ARBA00023012"/>
    </source>
</evidence>
<dbReference type="RefSeq" id="WP_069688688.1">
    <property type="nucleotide sequence ID" value="NZ_CP017147.1"/>
</dbReference>
<dbReference type="Proteomes" id="UP000094969">
    <property type="component" value="Chromosome"/>
</dbReference>
<dbReference type="AlphaFoldDB" id="A0A1D7TWH9"/>
<feature type="DNA-binding region" description="OmpR/PhoB-type" evidence="7">
    <location>
        <begin position="140"/>
        <end position="239"/>
    </location>
</feature>
<dbReference type="GO" id="GO:0000156">
    <property type="term" value="F:phosphorelay response regulator activity"/>
    <property type="evidence" value="ECO:0007669"/>
    <property type="project" value="TreeGrafter"/>
</dbReference>
<dbReference type="SUPFAM" id="SSF52172">
    <property type="entry name" value="CheY-like"/>
    <property type="match status" value="1"/>
</dbReference>
<dbReference type="GO" id="GO:0006355">
    <property type="term" value="P:regulation of DNA-templated transcription"/>
    <property type="evidence" value="ECO:0007669"/>
    <property type="project" value="InterPro"/>
</dbReference>
<dbReference type="Gene3D" id="3.40.50.2300">
    <property type="match status" value="1"/>
</dbReference>
<feature type="domain" description="Response regulatory" evidence="8">
    <location>
        <begin position="14"/>
        <end position="127"/>
    </location>
</feature>
<keyword evidence="11" id="KW-1185">Reference proteome</keyword>
<evidence type="ECO:0000256" key="3">
    <source>
        <dbReference type="ARBA" id="ARBA00023015"/>
    </source>
</evidence>
<dbReference type="InterPro" id="IPR016032">
    <property type="entry name" value="Sig_transdc_resp-reg_C-effctor"/>
</dbReference>
<dbReference type="CDD" id="cd00383">
    <property type="entry name" value="trans_reg_C"/>
    <property type="match status" value="1"/>
</dbReference>
<dbReference type="InterPro" id="IPR001867">
    <property type="entry name" value="OmpR/PhoB-type_DNA-bd"/>
</dbReference>
<dbReference type="PROSITE" id="PS51755">
    <property type="entry name" value="OMPR_PHOB"/>
    <property type="match status" value="1"/>
</dbReference>
<dbReference type="GO" id="GO:0000976">
    <property type="term" value="F:transcription cis-regulatory region binding"/>
    <property type="evidence" value="ECO:0007669"/>
    <property type="project" value="TreeGrafter"/>
</dbReference>
<dbReference type="InterPro" id="IPR039420">
    <property type="entry name" value="WalR-like"/>
</dbReference>
<keyword evidence="1 6" id="KW-0597">Phosphoprotein</keyword>
<evidence type="ECO:0000256" key="7">
    <source>
        <dbReference type="PROSITE-ProRule" id="PRU01091"/>
    </source>
</evidence>
<organism evidence="10 11">
    <name type="scientific">Bosea vaviloviae</name>
    <dbReference type="NCBI Taxonomy" id="1526658"/>
    <lineage>
        <taxon>Bacteria</taxon>
        <taxon>Pseudomonadati</taxon>
        <taxon>Pseudomonadota</taxon>
        <taxon>Alphaproteobacteria</taxon>
        <taxon>Hyphomicrobiales</taxon>
        <taxon>Boseaceae</taxon>
        <taxon>Bosea</taxon>
    </lineage>
</organism>
<dbReference type="InterPro" id="IPR011006">
    <property type="entry name" value="CheY-like_superfamily"/>
</dbReference>
<dbReference type="GO" id="GO:0032993">
    <property type="term" value="C:protein-DNA complex"/>
    <property type="evidence" value="ECO:0007669"/>
    <property type="project" value="TreeGrafter"/>
</dbReference>
<dbReference type="InterPro" id="IPR001789">
    <property type="entry name" value="Sig_transdc_resp-reg_receiver"/>
</dbReference>
<dbReference type="PROSITE" id="PS50110">
    <property type="entry name" value="RESPONSE_REGULATORY"/>
    <property type="match status" value="1"/>
</dbReference>
<keyword evidence="4 7" id="KW-0238">DNA-binding</keyword>
<feature type="modified residue" description="4-aspartylphosphate" evidence="6">
    <location>
        <position position="63"/>
    </location>
</feature>
<dbReference type="PANTHER" id="PTHR48111:SF4">
    <property type="entry name" value="DNA-BINDING DUAL TRANSCRIPTIONAL REGULATOR OMPR"/>
    <property type="match status" value="1"/>
</dbReference>
<evidence type="ECO:0000256" key="6">
    <source>
        <dbReference type="PROSITE-ProRule" id="PRU00169"/>
    </source>
</evidence>
<dbReference type="SMART" id="SM00448">
    <property type="entry name" value="REC"/>
    <property type="match status" value="1"/>
</dbReference>
<protein>
    <submittedName>
        <fullName evidence="10">DNA-binding response regulator</fullName>
    </submittedName>
</protein>
<dbReference type="OrthoDB" id="9784252at2"/>
<dbReference type="KEGG" id="bvv:BHK69_02230"/>
<evidence type="ECO:0000256" key="1">
    <source>
        <dbReference type="ARBA" id="ARBA00022553"/>
    </source>
</evidence>
<keyword evidence="2" id="KW-0902">Two-component regulatory system</keyword>
<dbReference type="STRING" id="1526658.BHK69_02230"/>
<evidence type="ECO:0000313" key="10">
    <source>
        <dbReference type="EMBL" id="AOO79465.1"/>
    </source>
</evidence>
<keyword evidence="5" id="KW-0804">Transcription</keyword>
<sequence>MNATSETAAANRERLVIVEDDPVTRAMISGYFADQGFRVEEAESVAEARRVVRRVKPELIFLDVVLPDGDGFELAKELQGFSDAGIIFVTRRDTDIDRIVGLELAGDHYVTKPVNLRDLLARTRSLLRRRKIERDTARRSTTITFGPFMIDLLRRELATVNGDPIRLTRGEFDLLAALVDSNGRPLSRDYLIEVVSNRHGEVDARTVDALVARLRRKLTGAGDPGVIATVSGIGYKLGIFADRNA</sequence>
<reference evidence="10 11" key="1">
    <citation type="journal article" date="2015" name="Antonie Van Leeuwenhoek">
        <title>Bosea vaviloviae sp. nov., a new species of slow-growing rhizobia isolated from nodules of the relict species Vavilovia formosa (Stev.) Fed.</title>
        <authorList>
            <person name="Safronova V.I."/>
            <person name="Kuznetsova I.G."/>
            <person name="Sazanova A.L."/>
            <person name="Kimeklis A.K."/>
            <person name="Belimov A.A."/>
            <person name="Andronov E.E."/>
            <person name="Pinaev A.G."/>
            <person name="Chizhevskaya E.P."/>
            <person name="Pukhaev A.R."/>
            <person name="Popov K.P."/>
            <person name="Willems A."/>
            <person name="Tikhonovich I.A."/>
        </authorList>
    </citation>
    <scope>NUCLEOTIDE SEQUENCE [LARGE SCALE GENOMIC DNA]</scope>
    <source>
        <strain evidence="10 11">Vaf18</strain>
    </source>
</reference>
<proteinExistence type="predicted"/>
<dbReference type="Pfam" id="PF00486">
    <property type="entry name" value="Trans_reg_C"/>
    <property type="match status" value="1"/>
</dbReference>
<evidence type="ECO:0000256" key="4">
    <source>
        <dbReference type="ARBA" id="ARBA00023125"/>
    </source>
</evidence>
<name>A0A1D7TWH9_9HYPH</name>
<dbReference type="SMART" id="SM00862">
    <property type="entry name" value="Trans_reg_C"/>
    <property type="match status" value="1"/>
</dbReference>
<accession>A0A1D7TWH9</accession>
<dbReference type="EMBL" id="CP017147">
    <property type="protein sequence ID" value="AOO79465.1"/>
    <property type="molecule type" value="Genomic_DNA"/>
</dbReference>
<evidence type="ECO:0000259" key="8">
    <source>
        <dbReference type="PROSITE" id="PS50110"/>
    </source>
</evidence>
<dbReference type="Gene3D" id="1.10.10.10">
    <property type="entry name" value="Winged helix-like DNA-binding domain superfamily/Winged helix DNA-binding domain"/>
    <property type="match status" value="1"/>
</dbReference>
<feature type="domain" description="OmpR/PhoB-type" evidence="9">
    <location>
        <begin position="140"/>
        <end position="239"/>
    </location>
</feature>
<dbReference type="InterPro" id="IPR036388">
    <property type="entry name" value="WH-like_DNA-bd_sf"/>
</dbReference>
<dbReference type="SUPFAM" id="SSF46894">
    <property type="entry name" value="C-terminal effector domain of the bipartite response regulators"/>
    <property type="match status" value="1"/>
</dbReference>
<evidence type="ECO:0000259" key="9">
    <source>
        <dbReference type="PROSITE" id="PS51755"/>
    </source>
</evidence>